<proteinExistence type="predicted"/>
<name>A0AAW0FMV4_9APHY</name>
<evidence type="ECO:0000313" key="2">
    <source>
        <dbReference type="Proteomes" id="UP001385951"/>
    </source>
</evidence>
<comment type="caution">
    <text evidence="1">The sequence shown here is derived from an EMBL/GenBank/DDBJ whole genome shotgun (WGS) entry which is preliminary data.</text>
</comment>
<dbReference type="AlphaFoldDB" id="A0AAW0FMV4"/>
<accession>A0AAW0FMV4</accession>
<protein>
    <submittedName>
        <fullName evidence="1">Uncharacterized protein</fullName>
    </submittedName>
</protein>
<gene>
    <name evidence="1" type="ORF">QCA50_014672</name>
</gene>
<organism evidence="1 2">
    <name type="scientific">Cerrena zonata</name>
    <dbReference type="NCBI Taxonomy" id="2478898"/>
    <lineage>
        <taxon>Eukaryota</taxon>
        <taxon>Fungi</taxon>
        <taxon>Dikarya</taxon>
        <taxon>Basidiomycota</taxon>
        <taxon>Agaricomycotina</taxon>
        <taxon>Agaricomycetes</taxon>
        <taxon>Polyporales</taxon>
        <taxon>Cerrenaceae</taxon>
        <taxon>Cerrena</taxon>
    </lineage>
</organism>
<dbReference type="EMBL" id="JASBNA010000037">
    <property type="protein sequence ID" value="KAK7682086.1"/>
    <property type="molecule type" value="Genomic_DNA"/>
</dbReference>
<dbReference type="Pfam" id="PF14441">
    <property type="entry name" value="OTT_1508_deam"/>
    <property type="match status" value="1"/>
</dbReference>
<dbReference type="Proteomes" id="UP001385951">
    <property type="component" value="Unassembled WGS sequence"/>
</dbReference>
<sequence length="467" mass="52788">MDPTTLSIPETLHFLSSLSYDISSFSHRAGIPRAERRFRGDPVVRKLLDALVFFLHTHPNRGDRFAMTLTIVQNEIVATVAANTPGDIPHTDPSSPQVILNTIWKHMAVYSGTAEKPTENTQLITYILQTHLPLLRSRLSKWRRCYEAYRHEFVWVRRSNLLSAALTNYLDDIDAIFCATMAFSESNETPSQESISQFASHIRLCKNLSKQLAKLSDNDRKLLSTTQSACGRGIGTTRYINIIRFGEKLATPLIQIDRVLYFCRTAKYQNFLTKPFRIRIVPQPLRIDMPTLPNNWTKAEAAAFIRQSYMTIDWPCADPEAVISAIDHLSGVAMENIGKSRISGPHCECLLVQHHHNEAQGNPIMATYIGLSKPCCLQCGIFLDVYNEIVPNGPLFFIRGRDSHVYPCIVPSIDTAIDVSIADKTRTTLTELICYVVHAYMKHVYDRSGVGLISGTMRQEFLLSYSY</sequence>
<keyword evidence="2" id="KW-1185">Reference proteome</keyword>
<reference evidence="1 2" key="1">
    <citation type="submission" date="2022-09" db="EMBL/GenBank/DDBJ databases">
        <authorList>
            <person name="Palmer J.M."/>
        </authorList>
    </citation>
    <scope>NUCLEOTIDE SEQUENCE [LARGE SCALE GENOMIC DNA]</scope>
    <source>
        <strain evidence="1 2">DSM 7382</strain>
    </source>
</reference>
<evidence type="ECO:0000313" key="1">
    <source>
        <dbReference type="EMBL" id="KAK7682086.1"/>
    </source>
</evidence>
<dbReference type="InterPro" id="IPR027796">
    <property type="entry name" value="OTT_1508_deam-like"/>
</dbReference>